<name>A0A191ZVY2_9RALS</name>
<sequence length="67" mass="7625">MSLEDIKKQVAEAAEKAQEAFWAEVAKNFPDIKTGDMPIQAVFQFNQQCEEAVGIWVKSNHPNYPKE</sequence>
<dbReference type="OrthoDB" id="9133697at2"/>
<dbReference type="AlphaFoldDB" id="A0A191ZVY2"/>
<proteinExistence type="predicted"/>
<reference evidence="2" key="1">
    <citation type="submission" date="2016-06" db="EMBL/GenBank/DDBJ databases">
        <authorList>
            <person name="Xu Y."/>
            <person name="Nagy A."/>
            <person name="Yan X."/>
            <person name="Kim S.W."/>
            <person name="Haley B."/>
            <person name="Liu N.T."/>
            <person name="Nou X."/>
        </authorList>
    </citation>
    <scope>NUCLEOTIDE SEQUENCE [LARGE SCALE GENOMIC DNA]</scope>
    <source>
        <strain evidence="2">ATCC 49129</strain>
    </source>
</reference>
<dbReference type="RefSeq" id="WP_064803024.1">
    <property type="nucleotide sequence ID" value="NZ_CP016022.1"/>
</dbReference>
<dbReference type="Proteomes" id="UP000078572">
    <property type="component" value="Chromosome 1"/>
</dbReference>
<evidence type="ECO:0000313" key="2">
    <source>
        <dbReference type="Proteomes" id="UP000078572"/>
    </source>
</evidence>
<organism evidence="1 2">
    <name type="scientific">Ralstonia insidiosa</name>
    <dbReference type="NCBI Taxonomy" id="190721"/>
    <lineage>
        <taxon>Bacteria</taxon>
        <taxon>Pseudomonadati</taxon>
        <taxon>Pseudomonadota</taxon>
        <taxon>Betaproteobacteria</taxon>
        <taxon>Burkholderiales</taxon>
        <taxon>Burkholderiaceae</taxon>
        <taxon>Ralstonia</taxon>
    </lineage>
</organism>
<evidence type="ECO:0000313" key="1">
    <source>
        <dbReference type="EMBL" id="ANJ72242.1"/>
    </source>
</evidence>
<dbReference type="GeneID" id="61525784"/>
<accession>A0A191ZVY2</accession>
<dbReference type="EMBL" id="CP016022">
    <property type="protein sequence ID" value="ANJ72242.1"/>
    <property type="molecule type" value="Genomic_DNA"/>
</dbReference>
<gene>
    <name evidence="1" type="ORF">A9Y76_07085</name>
</gene>
<keyword evidence="2" id="KW-1185">Reference proteome</keyword>
<protein>
    <submittedName>
        <fullName evidence="1">Uncharacterized protein</fullName>
    </submittedName>
</protein>